<name>A0A1V9Y3D4_9ACAR</name>
<keyword evidence="1" id="KW-1133">Transmembrane helix</keyword>
<dbReference type="Proteomes" id="UP000192247">
    <property type="component" value="Unassembled WGS sequence"/>
</dbReference>
<feature type="transmembrane region" description="Helical" evidence="1">
    <location>
        <begin position="73"/>
        <end position="94"/>
    </location>
</feature>
<gene>
    <name evidence="3" type="ORF">BIW11_05187</name>
</gene>
<feature type="chain" id="PRO_5013048621" evidence="2">
    <location>
        <begin position="20"/>
        <end position="127"/>
    </location>
</feature>
<keyword evidence="2" id="KW-0732">Signal</keyword>
<evidence type="ECO:0000313" key="4">
    <source>
        <dbReference type="Proteomes" id="UP000192247"/>
    </source>
</evidence>
<organism evidence="3 4">
    <name type="scientific">Tropilaelaps mercedesae</name>
    <dbReference type="NCBI Taxonomy" id="418985"/>
    <lineage>
        <taxon>Eukaryota</taxon>
        <taxon>Metazoa</taxon>
        <taxon>Ecdysozoa</taxon>
        <taxon>Arthropoda</taxon>
        <taxon>Chelicerata</taxon>
        <taxon>Arachnida</taxon>
        <taxon>Acari</taxon>
        <taxon>Parasitiformes</taxon>
        <taxon>Mesostigmata</taxon>
        <taxon>Gamasina</taxon>
        <taxon>Dermanyssoidea</taxon>
        <taxon>Laelapidae</taxon>
        <taxon>Tropilaelaps</taxon>
    </lineage>
</organism>
<accession>A0A1V9Y3D4</accession>
<sequence length="127" mass="13811">MRLITAAFSCLTLFVVAASQGVGLDSQINGTDFYIDEVNHNTGALALILEPIGNGTRRAFDVALRRFPSVNEFGAAMMTMALSFLLDIVGFSIFPSYDSYQPFTRAAVAYMAVVTFNLLFRPDPVTG</sequence>
<keyword evidence="1" id="KW-0472">Membrane</keyword>
<feature type="signal peptide" evidence="2">
    <location>
        <begin position="1"/>
        <end position="19"/>
    </location>
</feature>
<evidence type="ECO:0000256" key="1">
    <source>
        <dbReference type="SAM" id="Phobius"/>
    </source>
</evidence>
<protein>
    <submittedName>
        <fullName evidence="3">Uncharacterized protein</fullName>
    </submittedName>
</protein>
<dbReference type="EMBL" id="MNPL01000177">
    <property type="protein sequence ID" value="OQR80249.1"/>
    <property type="molecule type" value="Genomic_DNA"/>
</dbReference>
<keyword evidence="1" id="KW-0812">Transmembrane</keyword>
<proteinExistence type="predicted"/>
<evidence type="ECO:0000313" key="3">
    <source>
        <dbReference type="EMBL" id="OQR80249.1"/>
    </source>
</evidence>
<comment type="caution">
    <text evidence="3">The sequence shown here is derived from an EMBL/GenBank/DDBJ whole genome shotgun (WGS) entry which is preliminary data.</text>
</comment>
<dbReference type="AlphaFoldDB" id="A0A1V9Y3D4"/>
<dbReference type="InParanoid" id="A0A1V9Y3D4"/>
<reference evidence="3 4" key="1">
    <citation type="journal article" date="2017" name="Gigascience">
        <title>Draft genome of the honey bee ectoparasitic mite, Tropilaelaps mercedesae, is shaped by the parasitic life history.</title>
        <authorList>
            <person name="Dong X."/>
            <person name="Armstrong S.D."/>
            <person name="Xia D."/>
            <person name="Makepeace B.L."/>
            <person name="Darby A.C."/>
            <person name="Kadowaki T."/>
        </authorList>
    </citation>
    <scope>NUCLEOTIDE SEQUENCE [LARGE SCALE GENOMIC DNA]</scope>
    <source>
        <strain evidence="3">Wuxi-XJTLU</strain>
    </source>
</reference>
<keyword evidence="4" id="KW-1185">Reference proteome</keyword>
<evidence type="ECO:0000256" key="2">
    <source>
        <dbReference type="SAM" id="SignalP"/>
    </source>
</evidence>